<evidence type="ECO:0008006" key="3">
    <source>
        <dbReference type="Google" id="ProtNLM"/>
    </source>
</evidence>
<dbReference type="InterPro" id="IPR029044">
    <property type="entry name" value="Nucleotide-diphossugar_trans"/>
</dbReference>
<accession>A0A843YGQ7</accession>
<name>A0A843YGQ7_9RHOB</name>
<proteinExistence type="predicted"/>
<sequence length="293" mass="33661">MTAMKICLLVPTYKRNIPLVRLLTQMHQRRSQYTGPCEFHVAVTDSDRNNEARHIIEPLCDKYITNEGVGFDDNMYFFYSKYLDGYDYVLSISDDDLLSVGSLNPLDLIELATKGKADAVLFGHRSYTTPDINAMDFQLTLQSHFYDRELFHESSETFRLFMLGYIPRHIGIMYRCSLIQNYLPQVELFRDTLHLFAAPFMLAARDNKIEFADVSLAYFNDDQKGDGAWQNETSVISGLIKFQKVCKTLMSPADYEILERGFWAHYFGNGAMLRSLIRKNFPSEGSIRAALAA</sequence>
<dbReference type="EMBL" id="WIBF01000004">
    <property type="protein sequence ID" value="MQQ08443.1"/>
    <property type="molecule type" value="Genomic_DNA"/>
</dbReference>
<dbReference type="Proteomes" id="UP000444174">
    <property type="component" value="Unassembled WGS sequence"/>
</dbReference>
<comment type="caution">
    <text evidence="1">The sequence shown here is derived from an EMBL/GenBank/DDBJ whole genome shotgun (WGS) entry which is preliminary data.</text>
</comment>
<dbReference type="SUPFAM" id="SSF53448">
    <property type="entry name" value="Nucleotide-diphospho-sugar transferases"/>
    <property type="match status" value="1"/>
</dbReference>
<reference evidence="1 2" key="1">
    <citation type="submission" date="2019-10" db="EMBL/GenBank/DDBJ databases">
        <title>Epibacterium sp. nov., isolated from seawater.</title>
        <authorList>
            <person name="Zhang X."/>
            <person name="Li N."/>
        </authorList>
    </citation>
    <scope>NUCLEOTIDE SEQUENCE [LARGE SCALE GENOMIC DNA]</scope>
    <source>
        <strain evidence="1 2">SM1979</strain>
    </source>
</reference>
<protein>
    <recommendedName>
        <fullName evidence="3">Glycosyl transferase family 2</fullName>
    </recommendedName>
</protein>
<keyword evidence="2" id="KW-1185">Reference proteome</keyword>
<organism evidence="1 2">
    <name type="scientific">Tritonibacter litoralis</name>
    <dbReference type="NCBI Taxonomy" id="2662264"/>
    <lineage>
        <taxon>Bacteria</taxon>
        <taxon>Pseudomonadati</taxon>
        <taxon>Pseudomonadota</taxon>
        <taxon>Alphaproteobacteria</taxon>
        <taxon>Rhodobacterales</taxon>
        <taxon>Paracoccaceae</taxon>
        <taxon>Tritonibacter</taxon>
    </lineage>
</organism>
<evidence type="ECO:0000313" key="2">
    <source>
        <dbReference type="Proteomes" id="UP000444174"/>
    </source>
</evidence>
<gene>
    <name evidence="1" type="ORF">GFB49_08265</name>
</gene>
<dbReference type="RefSeq" id="WP_153215396.1">
    <property type="nucleotide sequence ID" value="NZ_WIBF01000004.1"/>
</dbReference>
<evidence type="ECO:0000313" key="1">
    <source>
        <dbReference type="EMBL" id="MQQ08443.1"/>
    </source>
</evidence>
<dbReference type="AlphaFoldDB" id="A0A843YGQ7"/>